<reference evidence="8" key="2">
    <citation type="submission" date="2016-01" db="EMBL/GenBank/DDBJ databases">
        <authorList>
            <person name="Poehlein A."/>
            <person name="Schlien K."/>
            <person name="Gottschalk G."/>
            <person name="Buckel W."/>
            <person name="Daniel R."/>
        </authorList>
    </citation>
    <scope>NUCLEOTIDE SEQUENCE [LARGE SCALE GENOMIC DNA]</scope>
    <source>
        <strain evidence="8">X2</strain>
    </source>
</reference>
<gene>
    <name evidence="6" type="primary">mshD_1</name>
    <name evidence="6" type="ORF">CPRO_03330</name>
    <name evidence="7" type="ORF">SAMN02745151_00019</name>
</gene>
<dbReference type="EMBL" id="FQUA01000001">
    <property type="protein sequence ID" value="SHE27109.1"/>
    <property type="molecule type" value="Genomic_DNA"/>
</dbReference>
<evidence type="ECO:0000256" key="1">
    <source>
        <dbReference type="ARBA" id="ARBA00005395"/>
    </source>
</evidence>
<evidence type="ECO:0000313" key="6">
    <source>
        <dbReference type="EMBL" id="AMJ39955.1"/>
    </source>
</evidence>
<dbReference type="Pfam" id="PF00583">
    <property type="entry name" value="Acetyltransf_1"/>
    <property type="match status" value="1"/>
</dbReference>
<evidence type="ECO:0000313" key="9">
    <source>
        <dbReference type="Proteomes" id="UP000184204"/>
    </source>
</evidence>
<name>A0A110A6R1_ANAPI</name>
<evidence type="ECO:0000256" key="4">
    <source>
        <dbReference type="ARBA" id="ARBA00023315"/>
    </source>
</evidence>
<dbReference type="PROSITE" id="PS51186">
    <property type="entry name" value="GNAT"/>
    <property type="match status" value="1"/>
</dbReference>
<dbReference type="InterPro" id="IPR016181">
    <property type="entry name" value="Acyl_CoA_acyltransferase"/>
</dbReference>
<dbReference type="InterPro" id="IPR050680">
    <property type="entry name" value="YpeA/RimI_acetyltransf"/>
</dbReference>
<dbReference type="RefSeq" id="WP_066047101.1">
    <property type="nucleotide sequence ID" value="NZ_CP014223.1"/>
</dbReference>
<dbReference type="InterPro" id="IPR006464">
    <property type="entry name" value="AcTrfase_RimI/Ard1"/>
</dbReference>
<evidence type="ECO:0000256" key="3">
    <source>
        <dbReference type="ARBA" id="ARBA00022679"/>
    </source>
</evidence>
<dbReference type="SUPFAM" id="SSF55729">
    <property type="entry name" value="Acyl-CoA N-acyltransferases (Nat)"/>
    <property type="match status" value="1"/>
</dbReference>
<evidence type="ECO:0000313" key="7">
    <source>
        <dbReference type="EMBL" id="SHE27109.1"/>
    </source>
</evidence>
<dbReference type="CDD" id="cd04301">
    <property type="entry name" value="NAT_SF"/>
    <property type="match status" value="1"/>
</dbReference>
<dbReference type="KEGG" id="cpro:CPRO_03330"/>
<evidence type="ECO:0000259" key="5">
    <source>
        <dbReference type="PROSITE" id="PS51186"/>
    </source>
</evidence>
<dbReference type="Gene3D" id="3.40.630.30">
    <property type="match status" value="1"/>
</dbReference>
<keyword evidence="8" id="KW-1185">Reference proteome</keyword>
<keyword evidence="2" id="KW-0963">Cytoplasm</keyword>
<dbReference type="EMBL" id="CP014223">
    <property type="protein sequence ID" value="AMJ39955.1"/>
    <property type="molecule type" value="Genomic_DNA"/>
</dbReference>
<organism evidence="7 9">
    <name type="scientific">Anaerotignum propionicum DSM 1682</name>
    <dbReference type="NCBI Taxonomy" id="991789"/>
    <lineage>
        <taxon>Bacteria</taxon>
        <taxon>Bacillati</taxon>
        <taxon>Bacillota</taxon>
        <taxon>Clostridia</taxon>
        <taxon>Lachnospirales</taxon>
        <taxon>Anaerotignaceae</taxon>
        <taxon>Anaerotignum</taxon>
    </lineage>
</organism>
<keyword evidence="3 6" id="KW-0808">Transferase</keyword>
<keyword evidence="4 6" id="KW-0012">Acyltransferase</keyword>
<dbReference type="InterPro" id="IPR000182">
    <property type="entry name" value="GNAT_dom"/>
</dbReference>
<reference evidence="6 8" key="1">
    <citation type="journal article" date="2016" name="Genome Announc.">
        <title>Complete Genome Sequence of the Amino Acid-Fermenting Clostridium propionicum X2 (DSM 1682).</title>
        <authorList>
            <person name="Poehlein A."/>
            <person name="Schlien K."/>
            <person name="Chowdhury N.P."/>
            <person name="Gottschalk G."/>
            <person name="Buckel W."/>
            <person name="Daniel R."/>
        </authorList>
    </citation>
    <scope>NUCLEOTIDE SEQUENCE [LARGE SCALE GENOMIC DNA]</scope>
    <source>
        <strain evidence="6 8">X2</strain>
    </source>
</reference>
<comment type="similarity">
    <text evidence="1">Belongs to the acetyltransferase family. RimI subfamily.</text>
</comment>
<dbReference type="PANTHER" id="PTHR43420:SF44">
    <property type="entry name" value="ACETYLTRANSFERASE YPEA"/>
    <property type="match status" value="1"/>
</dbReference>
<sequence length="159" mass="18673">MIKVVPMQEEHIDGVLAVEEASFSVPWSRKDFEREIKENKMAIYFVAMDGDKIVGYAGMWHVVTEGHITNVAVLHEYRRQGIGELLMQNMELVAKEREMIGITLEVRINNEPAQRLYHKYGFRPEGIRKNYYSDTHEDAVIMWKYYPVFEGYEEHCKKG</sequence>
<dbReference type="GO" id="GO:0035447">
    <property type="term" value="F:mycothiol synthase activity"/>
    <property type="evidence" value="ECO:0007669"/>
    <property type="project" value="UniProtKB-EC"/>
</dbReference>
<accession>A0A110A6R1</accession>
<evidence type="ECO:0000256" key="2">
    <source>
        <dbReference type="ARBA" id="ARBA00022490"/>
    </source>
</evidence>
<protein>
    <submittedName>
        <fullName evidence="6">Mycothiol acetyltransferase</fullName>
        <ecNumber evidence="6">2.3.1.189</ecNumber>
    </submittedName>
    <submittedName>
        <fullName evidence="7">Ribosomal-protein-alanine N-acetyltransferase</fullName>
    </submittedName>
</protein>
<dbReference type="OrthoDB" id="9794566at2"/>
<reference evidence="9" key="4">
    <citation type="submission" date="2016-11" db="EMBL/GenBank/DDBJ databases">
        <authorList>
            <person name="Jaros S."/>
            <person name="Januszkiewicz K."/>
            <person name="Wedrychowicz H."/>
        </authorList>
    </citation>
    <scope>NUCLEOTIDE SEQUENCE [LARGE SCALE GENOMIC DNA]</scope>
    <source>
        <strain evidence="9">DSM 1682</strain>
    </source>
</reference>
<dbReference type="AlphaFoldDB" id="A0A110A6R1"/>
<proteinExistence type="inferred from homology"/>
<dbReference type="EC" id="2.3.1.189" evidence="6"/>
<feature type="domain" description="N-acetyltransferase" evidence="5">
    <location>
        <begin position="2"/>
        <end position="147"/>
    </location>
</feature>
<dbReference type="PANTHER" id="PTHR43420">
    <property type="entry name" value="ACETYLTRANSFERASE"/>
    <property type="match status" value="1"/>
</dbReference>
<dbReference type="Proteomes" id="UP000184204">
    <property type="component" value="Unassembled WGS sequence"/>
</dbReference>
<reference evidence="7" key="3">
    <citation type="submission" date="2016-11" db="EMBL/GenBank/DDBJ databases">
        <authorList>
            <person name="Varghese N."/>
            <person name="Submissions S."/>
        </authorList>
    </citation>
    <scope>NUCLEOTIDE SEQUENCE</scope>
    <source>
        <strain evidence="7">DSM 1682</strain>
    </source>
</reference>
<dbReference type="NCBIfam" id="TIGR01575">
    <property type="entry name" value="rimI"/>
    <property type="match status" value="1"/>
</dbReference>
<dbReference type="Proteomes" id="UP000068026">
    <property type="component" value="Chromosome"/>
</dbReference>
<dbReference type="GO" id="GO:0008080">
    <property type="term" value="F:N-acetyltransferase activity"/>
    <property type="evidence" value="ECO:0007669"/>
    <property type="project" value="InterPro"/>
</dbReference>
<evidence type="ECO:0000313" key="8">
    <source>
        <dbReference type="Proteomes" id="UP000068026"/>
    </source>
</evidence>